<feature type="non-terminal residue" evidence="1">
    <location>
        <position position="1"/>
    </location>
</feature>
<feature type="non-terminal residue" evidence="1">
    <location>
        <position position="112"/>
    </location>
</feature>
<protein>
    <submittedName>
        <fullName evidence="1">Uncharacterized protein</fullName>
    </submittedName>
</protein>
<organism evidence="1">
    <name type="scientific">Arion vulgaris</name>
    <dbReference type="NCBI Taxonomy" id="1028688"/>
    <lineage>
        <taxon>Eukaryota</taxon>
        <taxon>Metazoa</taxon>
        <taxon>Spiralia</taxon>
        <taxon>Lophotrochozoa</taxon>
        <taxon>Mollusca</taxon>
        <taxon>Gastropoda</taxon>
        <taxon>Heterobranchia</taxon>
        <taxon>Euthyneura</taxon>
        <taxon>Panpulmonata</taxon>
        <taxon>Eupulmonata</taxon>
        <taxon>Stylommatophora</taxon>
        <taxon>Helicina</taxon>
        <taxon>Arionoidea</taxon>
        <taxon>Arionidae</taxon>
        <taxon>Arion</taxon>
    </lineage>
</organism>
<sequence length="112" mass="12944">TSKTSFKGSLGLDIPPWMLPLHCPIVSNGDPHYKECLWKNYAILRIVHFQGKDVQCYNISWQSLDQMHAPHDCYYLNDDKWYGPSNQSESTFPISGQFNFQPKKNYTLSNNG</sequence>
<proteinExistence type="predicted"/>
<dbReference type="AlphaFoldDB" id="A0A0B7C3L3"/>
<name>A0A0B7C3L3_9EUPU</name>
<evidence type="ECO:0000313" key="1">
    <source>
        <dbReference type="EMBL" id="CEK99015.1"/>
    </source>
</evidence>
<gene>
    <name evidence="1" type="primary">ORF220198</name>
</gene>
<dbReference type="EMBL" id="HACG01052144">
    <property type="protein sequence ID" value="CEK99015.1"/>
    <property type="molecule type" value="Transcribed_RNA"/>
</dbReference>
<accession>A0A0B7C3L3</accession>
<reference evidence="1" key="1">
    <citation type="submission" date="2014-12" db="EMBL/GenBank/DDBJ databases">
        <title>Insight into the proteome of Arion vulgaris.</title>
        <authorList>
            <person name="Aradska J."/>
            <person name="Bulat T."/>
            <person name="Smidak R."/>
            <person name="Sarate P."/>
            <person name="Gangsoo J."/>
            <person name="Sialana F."/>
            <person name="Bilban M."/>
            <person name="Lubec G."/>
        </authorList>
    </citation>
    <scope>NUCLEOTIDE SEQUENCE</scope>
    <source>
        <tissue evidence="1">Skin</tissue>
    </source>
</reference>